<reference evidence="1 2" key="1">
    <citation type="journal article" date="2021" name="Appl. Environ. Microbiol.">
        <title>Genetic linkage and physical mapping for an oyster mushroom Pleurotus cornucopiae and QTL analysis for the trait cap color.</title>
        <authorList>
            <person name="Zhang Y."/>
            <person name="Gao W."/>
            <person name="Sonnenberg A."/>
            <person name="Chen Q."/>
            <person name="Zhang J."/>
            <person name="Huang C."/>
        </authorList>
    </citation>
    <scope>NUCLEOTIDE SEQUENCE [LARGE SCALE GENOMIC DNA]</scope>
    <source>
        <strain evidence="1">CCMSSC00406</strain>
    </source>
</reference>
<dbReference type="EMBL" id="WQMT02000010">
    <property type="protein sequence ID" value="KAG9218321.1"/>
    <property type="molecule type" value="Genomic_DNA"/>
</dbReference>
<evidence type="ECO:0000313" key="1">
    <source>
        <dbReference type="EMBL" id="KAG9218321.1"/>
    </source>
</evidence>
<gene>
    <name evidence="1" type="ORF">CCMSSC00406_0007308</name>
</gene>
<evidence type="ECO:0000313" key="2">
    <source>
        <dbReference type="Proteomes" id="UP000824881"/>
    </source>
</evidence>
<protein>
    <submittedName>
        <fullName evidence="1">Uncharacterized protein</fullName>
    </submittedName>
</protein>
<comment type="caution">
    <text evidence="1">The sequence shown here is derived from an EMBL/GenBank/DDBJ whole genome shotgun (WGS) entry which is preliminary data.</text>
</comment>
<accession>A0ACB7IKB5</accession>
<sequence length="310" mass="34883">MTTTYDDPTSRAIQEQETLLYNSSKDETEHEHEVYEKDTSAVCLSLYFIGIILLSFSSFATLRVLLYPTHPTMDPSNIFPELLYSPVEHLVGYKLVKFHTGFFEDEEPSIFDGPSTDAMDAAWTDLYDIYTYAISSLTTEENGRLADPTVPAFGNASQLYGGLDVFHQLHCLVSALLFEDVYAKADLRAAKDYVRKALEPERYGGADGRRASFMDKRKATTDLPHVSAGEHVSHCLDMIRQSLMCSADISIISWYMPIASSAEHTPNPLPRFDQTRMCRDFDRLRDWARSRTPDAEGLEGVMPHGDGDGH</sequence>
<organism evidence="1 2">
    <name type="scientific">Pleurotus cornucopiae</name>
    <name type="common">Cornucopia mushroom</name>
    <dbReference type="NCBI Taxonomy" id="5321"/>
    <lineage>
        <taxon>Eukaryota</taxon>
        <taxon>Fungi</taxon>
        <taxon>Dikarya</taxon>
        <taxon>Basidiomycota</taxon>
        <taxon>Agaricomycotina</taxon>
        <taxon>Agaricomycetes</taxon>
        <taxon>Agaricomycetidae</taxon>
        <taxon>Agaricales</taxon>
        <taxon>Pleurotineae</taxon>
        <taxon>Pleurotaceae</taxon>
        <taxon>Pleurotus</taxon>
    </lineage>
</organism>
<keyword evidence="2" id="KW-1185">Reference proteome</keyword>
<proteinExistence type="predicted"/>
<dbReference type="Proteomes" id="UP000824881">
    <property type="component" value="Unassembled WGS sequence"/>
</dbReference>
<name>A0ACB7IKB5_PLECO</name>